<feature type="compositionally biased region" description="Low complexity" evidence="5">
    <location>
        <begin position="263"/>
        <end position="283"/>
    </location>
</feature>
<gene>
    <name evidence="7" type="primary">PHRF1_1</name>
    <name evidence="7" type="ORF">PHYPSEUDO_000749</name>
</gene>
<dbReference type="InterPro" id="IPR019787">
    <property type="entry name" value="Znf_PHD-finger"/>
</dbReference>
<feature type="region of interest" description="Disordered" evidence="5">
    <location>
        <begin position="81"/>
        <end position="108"/>
    </location>
</feature>
<keyword evidence="1" id="KW-0479">Metal-binding</keyword>
<sequence>MARPRVRFNWEEAVAQDRDLQRIEAFTKLTLSKFPGLPAPRADAGRGSRYQPPPPVKTERMYPCHKTSLAIVTSTNYNTRTETSTMGATTTPANGDRASSSGGSTPQFIDVRDYATESSSEVDAREVNPMDELSDFEAEQSLEQEQEMEQEQAQEQEMDVEMDAGDLQDEEEQQTACQVCKRSHRESEIMLCDDCSAEFHIFCLDPPLPQVPDETWFCPECSVKHPAAAAAVDVKEEEARTAGVSAGTGDSAAAAPTSASTASAATATAGPSGSSPASGVAPSNGTGGNDPASISVSGGEAVVGWVALYSDDSALICAAVQIAQALESDAEKSDLLLIHACSCDDIKCTDPEFHVFCPHMKRFLRSVCWASHSDKWRSYRLARITAELFAYHAMKCTISECNVPLCVKIREEEIV</sequence>
<evidence type="ECO:0000256" key="5">
    <source>
        <dbReference type="SAM" id="MobiDB-lite"/>
    </source>
</evidence>
<dbReference type="PROSITE" id="PS50016">
    <property type="entry name" value="ZF_PHD_2"/>
    <property type="match status" value="1"/>
</dbReference>
<keyword evidence="8" id="KW-1185">Reference proteome</keyword>
<feature type="region of interest" description="Disordered" evidence="5">
    <location>
        <begin position="263"/>
        <end position="292"/>
    </location>
</feature>
<dbReference type="OrthoDB" id="432829at2759"/>
<accession>A0A8T1WGM3</accession>
<dbReference type="Pfam" id="PF00628">
    <property type="entry name" value="PHD"/>
    <property type="match status" value="1"/>
</dbReference>
<evidence type="ECO:0000313" key="8">
    <source>
        <dbReference type="Proteomes" id="UP000694044"/>
    </source>
</evidence>
<dbReference type="InterPro" id="IPR047157">
    <property type="entry name" value="PHRF1/Atg35"/>
</dbReference>
<dbReference type="EMBL" id="JAGDFM010000011">
    <property type="protein sequence ID" value="KAG7392341.1"/>
    <property type="molecule type" value="Genomic_DNA"/>
</dbReference>
<feature type="region of interest" description="Disordered" evidence="5">
    <location>
        <begin position="34"/>
        <end position="60"/>
    </location>
</feature>
<feature type="compositionally biased region" description="Polar residues" evidence="5">
    <location>
        <begin position="81"/>
        <end position="107"/>
    </location>
</feature>
<protein>
    <submittedName>
        <fullName evidence="7">PHD and RING finger domain-containing protein 1</fullName>
    </submittedName>
</protein>
<keyword evidence="3" id="KW-0862">Zinc</keyword>
<organism evidence="7 8">
    <name type="scientific">Phytophthora pseudosyringae</name>
    <dbReference type="NCBI Taxonomy" id="221518"/>
    <lineage>
        <taxon>Eukaryota</taxon>
        <taxon>Sar</taxon>
        <taxon>Stramenopiles</taxon>
        <taxon>Oomycota</taxon>
        <taxon>Peronosporomycetes</taxon>
        <taxon>Peronosporales</taxon>
        <taxon>Peronosporaceae</taxon>
        <taxon>Phytophthora</taxon>
    </lineage>
</organism>
<dbReference type="Proteomes" id="UP000694044">
    <property type="component" value="Unassembled WGS sequence"/>
</dbReference>
<evidence type="ECO:0000256" key="4">
    <source>
        <dbReference type="PROSITE-ProRule" id="PRU00146"/>
    </source>
</evidence>
<dbReference type="InterPro" id="IPR019786">
    <property type="entry name" value="Zinc_finger_PHD-type_CS"/>
</dbReference>
<feature type="domain" description="PHD-type" evidence="6">
    <location>
        <begin position="174"/>
        <end position="224"/>
    </location>
</feature>
<evidence type="ECO:0000256" key="1">
    <source>
        <dbReference type="ARBA" id="ARBA00022723"/>
    </source>
</evidence>
<evidence type="ECO:0000259" key="6">
    <source>
        <dbReference type="PROSITE" id="PS50016"/>
    </source>
</evidence>
<name>A0A8T1WGM3_9STRA</name>
<keyword evidence="2 4" id="KW-0863">Zinc-finger</keyword>
<evidence type="ECO:0000256" key="2">
    <source>
        <dbReference type="ARBA" id="ARBA00022771"/>
    </source>
</evidence>
<dbReference type="InterPro" id="IPR001965">
    <property type="entry name" value="Znf_PHD"/>
</dbReference>
<evidence type="ECO:0000313" key="7">
    <source>
        <dbReference type="EMBL" id="KAG7392341.1"/>
    </source>
</evidence>
<dbReference type="SMART" id="SM00249">
    <property type="entry name" value="PHD"/>
    <property type="match status" value="1"/>
</dbReference>
<dbReference type="AlphaFoldDB" id="A0A8T1WGM3"/>
<feature type="region of interest" description="Disordered" evidence="5">
    <location>
        <begin position="139"/>
        <end position="158"/>
    </location>
</feature>
<dbReference type="PANTHER" id="PTHR12618">
    <property type="entry name" value="PHD AND RING FINGER DOMAIN-CONTAINING PROTEIN 1"/>
    <property type="match status" value="1"/>
</dbReference>
<dbReference type="PANTHER" id="PTHR12618:SF20">
    <property type="entry name" value="PHD AND RING FINGER DOMAIN-CONTAINING PROTEIN 1"/>
    <property type="match status" value="1"/>
</dbReference>
<comment type="caution">
    <text evidence="7">The sequence shown here is derived from an EMBL/GenBank/DDBJ whole genome shotgun (WGS) entry which is preliminary data.</text>
</comment>
<reference evidence="7" key="1">
    <citation type="submission" date="2021-02" db="EMBL/GenBank/DDBJ databases">
        <authorList>
            <person name="Palmer J.M."/>
        </authorList>
    </citation>
    <scope>NUCLEOTIDE SEQUENCE</scope>
    <source>
        <strain evidence="7">SCRP734</strain>
    </source>
</reference>
<proteinExistence type="predicted"/>
<dbReference type="PROSITE" id="PS01359">
    <property type="entry name" value="ZF_PHD_1"/>
    <property type="match status" value="1"/>
</dbReference>
<evidence type="ECO:0000256" key="3">
    <source>
        <dbReference type="ARBA" id="ARBA00022833"/>
    </source>
</evidence>
<dbReference type="GO" id="GO:0008270">
    <property type="term" value="F:zinc ion binding"/>
    <property type="evidence" value="ECO:0007669"/>
    <property type="project" value="UniProtKB-KW"/>
</dbReference>